<dbReference type="PROSITE" id="PS51379">
    <property type="entry name" value="4FE4S_FER_2"/>
    <property type="match status" value="2"/>
</dbReference>
<comment type="function">
    <text evidence="8">Part of a membrane-bound complex that couples electron transfer with translocation of ions across the membrane.</text>
</comment>
<dbReference type="FunFam" id="3.30.70.20:FF:000044">
    <property type="entry name" value="Ion-translocating oxidoreductase complex subunit C"/>
    <property type="match status" value="1"/>
</dbReference>
<feature type="region of interest" description="Disordered" evidence="9">
    <location>
        <begin position="447"/>
        <end position="515"/>
    </location>
</feature>
<keyword evidence="6 8" id="KW-0408">Iron</keyword>
<dbReference type="OrthoDB" id="9767754at2"/>
<dbReference type="HAMAP" id="MF_00461">
    <property type="entry name" value="RsxC_RnfC"/>
    <property type="match status" value="1"/>
</dbReference>
<sequence length="515" mass="55878">MKTRRLWSFSGGLKLPGHKNPSTPMPIVQAALPKRLVLPLQQHIGEAAEPMVSIGDQVLKGQVIATAQGYLSAPVHASSSGQVVALENRPIPHPSGLSAPCIVIETDGKDAWGERHPVENYRQIDPSHLRNLIRQAGIVGLGGAGFPTFIKLNPGPQPKVKTLILNGAECEPYITCDEALMRERAEEIIQGAAIMAHALNAYHCLIGIEDDKPEACTVLAAAAAEGIEVVPIPTRYPAGGEKQLIKVLTGQEVPSNGLPIDIGVVCHNVGTAAAVYRAIHRGEPLLSRIMTVAGKAVAHPGNLEVLLGTPIRHLLAQQGANIQSIDRLIMGGPMMGFTLHDDGAPVIKTTNCLLAGLHEDTRQPPAMPCIRCGACVEACPVGLLPQQLYWHARAKELDKTQDYHLFDCIECGCCAYVCPSHIPLVQYYRYAKSEIWTQEQEREKADLARQRHEFRQQRLAREQQQKAARQRARKAPVTPSASKAEKQAAIQAAVERSQAKRAAQKTAEDEPFSSP</sequence>
<dbReference type="InterPro" id="IPR026902">
    <property type="entry name" value="RnfC_N"/>
</dbReference>
<dbReference type="NCBIfam" id="TIGR01945">
    <property type="entry name" value="rnfC"/>
    <property type="match status" value="1"/>
</dbReference>
<dbReference type="Pfam" id="PF13375">
    <property type="entry name" value="RnfC_N"/>
    <property type="match status" value="1"/>
</dbReference>
<feature type="domain" description="4Fe-4S ferredoxin-type" evidence="10">
    <location>
        <begin position="359"/>
        <end position="389"/>
    </location>
</feature>
<feature type="domain" description="4Fe-4S ferredoxin-type" evidence="10">
    <location>
        <begin position="399"/>
        <end position="428"/>
    </location>
</feature>
<dbReference type="GO" id="GO:0022900">
    <property type="term" value="P:electron transport chain"/>
    <property type="evidence" value="ECO:0007669"/>
    <property type="project" value="UniProtKB-UniRule"/>
</dbReference>
<evidence type="ECO:0000259" key="10">
    <source>
        <dbReference type="PROSITE" id="PS51379"/>
    </source>
</evidence>
<reference evidence="11 12" key="1">
    <citation type="submission" date="2014-07" db="EMBL/GenBank/DDBJ databases">
        <title>Comparative analysis of Nitrosococcus oceani genome inventories of strains from Pacific and Atlantic gyres.</title>
        <authorList>
            <person name="Lim C.K."/>
            <person name="Wang L."/>
            <person name="Sayavedra-Soto L.A."/>
            <person name="Klotz M.G."/>
        </authorList>
    </citation>
    <scope>NUCLEOTIDE SEQUENCE [LARGE SCALE GENOMIC DNA]</scope>
    <source>
        <strain evidence="11 12">C-27</strain>
    </source>
</reference>
<evidence type="ECO:0000256" key="9">
    <source>
        <dbReference type="SAM" id="MobiDB-lite"/>
    </source>
</evidence>
<evidence type="ECO:0000256" key="5">
    <source>
        <dbReference type="ARBA" id="ARBA00022982"/>
    </source>
</evidence>
<evidence type="ECO:0000313" key="11">
    <source>
        <dbReference type="EMBL" id="KFI19964.1"/>
    </source>
</evidence>
<dbReference type="EMBL" id="JPGN01000034">
    <property type="protein sequence ID" value="KFI19964.1"/>
    <property type="molecule type" value="Genomic_DNA"/>
</dbReference>
<keyword evidence="8" id="KW-0472">Membrane</keyword>
<name>A0A0E2Z377_9GAMM</name>
<dbReference type="Pfam" id="PF12838">
    <property type="entry name" value="Fer4_7"/>
    <property type="match status" value="1"/>
</dbReference>
<keyword evidence="2 8" id="KW-0004">4Fe-4S</keyword>
<feature type="binding site" evidence="8">
    <location>
        <position position="418"/>
    </location>
    <ligand>
        <name>[4Fe-4S] cluster</name>
        <dbReference type="ChEBI" id="CHEBI:49883"/>
        <label>1</label>
    </ligand>
</feature>
<gene>
    <name evidence="8" type="primary">rnfC</name>
    <name evidence="11" type="ORF">IB75_06105</name>
</gene>
<comment type="subunit">
    <text evidence="8">The complex is composed of six subunits: RnfA, RnfB, RnfC, RnfD, RnfE and RnfG.</text>
</comment>
<dbReference type="InterPro" id="IPR017900">
    <property type="entry name" value="4Fe4S_Fe_S_CS"/>
</dbReference>
<keyword evidence="4 8" id="KW-0677">Repeat</keyword>
<keyword evidence="8" id="KW-1278">Translocase</keyword>
<dbReference type="HOGENOM" id="CLU_010808_6_2_6"/>
<dbReference type="GO" id="GO:0009055">
    <property type="term" value="F:electron transfer activity"/>
    <property type="evidence" value="ECO:0007669"/>
    <property type="project" value="InterPro"/>
</dbReference>
<keyword evidence="5 8" id="KW-0249">Electron transport</keyword>
<comment type="subcellular location">
    <subcellularLocation>
        <location evidence="8">Cell inner membrane</location>
        <topology evidence="8">Peripheral membrane protein</topology>
    </subcellularLocation>
</comment>
<comment type="similarity">
    <text evidence="8">Belongs to the 4Fe4S bacterial-type ferredoxin family. RnfC subfamily.</text>
</comment>
<keyword evidence="7 8" id="KW-0411">Iron-sulfur</keyword>
<comment type="cofactor">
    <cofactor evidence="8">
        <name>[4Fe-4S] cluster</name>
        <dbReference type="ChEBI" id="CHEBI:49883"/>
    </cofactor>
    <text evidence="8">Binds 2 [4Fe-4S] clusters per subunit.</text>
</comment>
<evidence type="ECO:0000256" key="1">
    <source>
        <dbReference type="ARBA" id="ARBA00022448"/>
    </source>
</evidence>
<feature type="binding site" evidence="8">
    <location>
        <position position="372"/>
    </location>
    <ligand>
        <name>[4Fe-4S] cluster</name>
        <dbReference type="ChEBI" id="CHEBI:49883"/>
        <label>1</label>
    </ligand>
</feature>
<keyword evidence="1 8" id="KW-0813">Transport</keyword>
<dbReference type="Gene3D" id="3.40.50.11540">
    <property type="entry name" value="NADH-ubiquinone oxidoreductase 51kDa subunit"/>
    <property type="match status" value="1"/>
</dbReference>
<keyword evidence="8" id="KW-1003">Cell membrane</keyword>
<keyword evidence="3 8" id="KW-0479">Metal-binding</keyword>
<feature type="binding site" evidence="8">
    <location>
        <position position="375"/>
    </location>
    <ligand>
        <name>[4Fe-4S] cluster</name>
        <dbReference type="ChEBI" id="CHEBI:49883"/>
        <label>1</label>
    </ligand>
</feature>
<feature type="binding site" evidence="8">
    <location>
        <position position="411"/>
    </location>
    <ligand>
        <name>[4Fe-4S] cluster</name>
        <dbReference type="ChEBI" id="CHEBI:49883"/>
        <label>2</label>
    </ligand>
</feature>
<feature type="binding site" evidence="8">
    <location>
        <position position="379"/>
    </location>
    <ligand>
        <name>[4Fe-4S] cluster</name>
        <dbReference type="ChEBI" id="CHEBI:49883"/>
        <label>2</label>
    </ligand>
</feature>
<evidence type="ECO:0000256" key="2">
    <source>
        <dbReference type="ARBA" id="ARBA00022485"/>
    </source>
</evidence>
<evidence type="ECO:0000256" key="4">
    <source>
        <dbReference type="ARBA" id="ARBA00022737"/>
    </source>
</evidence>
<dbReference type="NCBIfam" id="NF003454">
    <property type="entry name" value="PRK05035.1"/>
    <property type="match status" value="1"/>
</dbReference>
<dbReference type="GO" id="GO:0051539">
    <property type="term" value="F:4 iron, 4 sulfur cluster binding"/>
    <property type="evidence" value="ECO:0007669"/>
    <property type="project" value="UniProtKB-KW"/>
</dbReference>
<comment type="caution">
    <text evidence="11">The sequence shown here is derived from an EMBL/GenBank/DDBJ whole genome shotgun (WGS) entry which is preliminary data.</text>
</comment>
<evidence type="ECO:0000313" key="12">
    <source>
        <dbReference type="Proteomes" id="UP000028839"/>
    </source>
</evidence>
<feature type="compositionally biased region" description="Basic and acidic residues" evidence="9">
    <location>
        <begin position="447"/>
        <end position="464"/>
    </location>
</feature>
<evidence type="ECO:0000256" key="8">
    <source>
        <dbReference type="HAMAP-Rule" id="MF_00461"/>
    </source>
</evidence>
<feature type="binding site" evidence="8">
    <location>
        <position position="369"/>
    </location>
    <ligand>
        <name>[4Fe-4S] cluster</name>
        <dbReference type="ChEBI" id="CHEBI:49883"/>
        <label>1</label>
    </ligand>
</feature>
<dbReference type="InterPro" id="IPR011538">
    <property type="entry name" value="Nuo51_FMN-bd"/>
</dbReference>
<dbReference type="EC" id="7.-.-.-" evidence="8"/>
<feature type="binding site" evidence="8">
    <location>
        <position position="408"/>
    </location>
    <ligand>
        <name>[4Fe-4S] cluster</name>
        <dbReference type="ChEBI" id="CHEBI:49883"/>
        <label>2</label>
    </ligand>
</feature>
<dbReference type="Gene3D" id="3.30.70.20">
    <property type="match status" value="1"/>
</dbReference>
<dbReference type="Pfam" id="PF10531">
    <property type="entry name" value="SLBB"/>
    <property type="match status" value="1"/>
</dbReference>
<dbReference type="GO" id="GO:0046872">
    <property type="term" value="F:metal ion binding"/>
    <property type="evidence" value="ECO:0007669"/>
    <property type="project" value="UniProtKB-KW"/>
</dbReference>
<dbReference type="PANTHER" id="PTHR43034">
    <property type="entry name" value="ION-TRANSLOCATING OXIDOREDUCTASE COMPLEX SUBUNIT C"/>
    <property type="match status" value="1"/>
</dbReference>
<dbReference type="Pfam" id="PF01512">
    <property type="entry name" value="Complex1_51K"/>
    <property type="match status" value="1"/>
</dbReference>
<evidence type="ECO:0000256" key="3">
    <source>
        <dbReference type="ARBA" id="ARBA00022723"/>
    </source>
</evidence>
<dbReference type="GO" id="GO:0005886">
    <property type="term" value="C:plasma membrane"/>
    <property type="evidence" value="ECO:0007669"/>
    <property type="project" value="UniProtKB-SubCell"/>
</dbReference>
<evidence type="ECO:0000256" key="6">
    <source>
        <dbReference type="ARBA" id="ARBA00023004"/>
    </source>
</evidence>
<dbReference type="AlphaFoldDB" id="A0A0E2Z377"/>
<dbReference type="PANTHER" id="PTHR43034:SF2">
    <property type="entry name" value="ION-TRANSLOCATING OXIDOREDUCTASE COMPLEX SUBUNIT C"/>
    <property type="match status" value="1"/>
</dbReference>
<keyword evidence="8" id="KW-0997">Cell inner membrane</keyword>
<proteinExistence type="inferred from homology"/>
<feature type="binding site" evidence="8">
    <location>
        <position position="414"/>
    </location>
    <ligand>
        <name>[4Fe-4S] cluster</name>
        <dbReference type="ChEBI" id="CHEBI:49883"/>
        <label>2</label>
    </ligand>
</feature>
<dbReference type="InterPro" id="IPR019554">
    <property type="entry name" value="Soluble_ligand-bd"/>
</dbReference>
<dbReference type="Proteomes" id="UP000028839">
    <property type="component" value="Unassembled WGS sequence"/>
</dbReference>
<accession>A0A0E2Z377</accession>
<dbReference type="PROSITE" id="PS00198">
    <property type="entry name" value="4FE4S_FER_1"/>
    <property type="match status" value="2"/>
</dbReference>
<organism evidence="11 12">
    <name type="scientific">Nitrosococcus oceani C-27</name>
    <dbReference type="NCBI Taxonomy" id="314279"/>
    <lineage>
        <taxon>Bacteria</taxon>
        <taxon>Pseudomonadati</taxon>
        <taxon>Pseudomonadota</taxon>
        <taxon>Gammaproteobacteria</taxon>
        <taxon>Chromatiales</taxon>
        <taxon>Chromatiaceae</taxon>
        <taxon>Nitrosococcus</taxon>
    </lineage>
</organism>
<protein>
    <recommendedName>
        <fullName evidence="8">Ion-translocating oxidoreductase complex subunit C</fullName>
        <ecNumber evidence="8">7.-.-.-</ecNumber>
    </recommendedName>
    <alternativeName>
        <fullName evidence="8">Rnf electron transport complex subunit C</fullName>
    </alternativeName>
</protein>
<dbReference type="InterPro" id="IPR037225">
    <property type="entry name" value="Nuo51_FMN-bd_sf"/>
</dbReference>
<dbReference type="InterPro" id="IPR010208">
    <property type="entry name" value="Ion_transpt_RnfC/RsxC"/>
</dbReference>
<dbReference type="SUPFAM" id="SSF46548">
    <property type="entry name" value="alpha-helical ferredoxin"/>
    <property type="match status" value="1"/>
</dbReference>
<dbReference type="InterPro" id="IPR017896">
    <property type="entry name" value="4Fe4S_Fe-S-bd"/>
</dbReference>
<dbReference type="SUPFAM" id="SSF142019">
    <property type="entry name" value="Nqo1 FMN-binding domain-like"/>
    <property type="match status" value="1"/>
</dbReference>
<evidence type="ECO:0000256" key="7">
    <source>
        <dbReference type="ARBA" id="ARBA00023014"/>
    </source>
</evidence>